<dbReference type="GO" id="GO:0000995">
    <property type="term" value="F:RNA polymerase III general transcription initiation factor activity"/>
    <property type="evidence" value="ECO:0007669"/>
    <property type="project" value="TreeGrafter"/>
</dbReference>
<evidence type="ECO:0000256" key="4">
    <source>
        <dbReference type="ARBA" id="ARBA00022771"/>
    </source>
</evidence>
<dbReference type="GO" id="GO:0017025">
    <property type="term" value="F:TBP-class protein binding"/>
    <property type="evidence" value="ECO:0007669"/>
    <property type="project" value="InterPro"/>
</dbReference>
<evidence type="ECO:0000256" key="2">
    <source>
        <dbReference type="ARBA" id="ARBA00010857"/>
    </source>
</evidence>
<comment type="subcellular location">
    <subcellularLocation>
        <location evidence="1">Nucleus</location>
    </subcellularLocation>
</comment>
<dbReference type="InterPro" id="IPR000812">
    <property type="entry name" value="TFIIB"/>
</dbReference>
<feature type="compositionally biased region" description="Basic and acidic residues" evidence="10">
    <location>
        <begin position="301"/>
        <end position="310"/>
    </location>
</feature>
<organism evidence="12 13">
    <name type="scientific">Danaus chrysippus</name>
    <name type="common">African queen</name>
    <dbReference type="NCBI Taxonomy" id="151541"/>
    <lineage>
        <taxon>Eukaryota</taxon>
        <taxon>Metazoa</taxon>
        <taxon>Ecdysozoa</taxon>
        <taxon>Arthropoda</taxon>
        <taxon>Hexapoda</taxon>
        <taxon>Insecta</taxon>
        <taxon>Pterygota</taxon>
        <taxon>Neoptera</taxon>
        <taxon>Endopterygota</taxon>
        <taxon>Lepidoptera</taxon>
        <taxon>Glossata</taxon>
        <taxon>Ditrysia</taxon>
        <taxon>Papilionoidea</taxon>
        <taxon>Nymphalidae</taxon>
        <taxon>Danainae</taxon>
        <taxon>Danaini</taxon>
        <taxon>Danaina</taxon>
        <taxon>Danaus</taxon>
        <taxon>Anosia</taxon>
    </lineage>
</organism>
<dbReference type="GO" id="GO:0008270">
    <property type="term" value="F:zinc ion binding"/>
    <property type="evidence" value="ECO:0007669"/>
    <property type="project" value="UniProtKB-KW"/>
</dbReference>
<feature type="domain" description="Cyclin-like" evidence="11">
    <location>
        <begin position="10"/>
        <end position="94"/>
    </location>
</feature>
<keyword evidence="3" id="KW-0479">Metal-binding</keyword>
<keyword evidence="8" id="KW-0804">Transcription</keyword>
<gene>
    <name evidence="12" type="ORF">DCHRY22_LOCUS6154</name>
</gene>
<keyword evidence="4" id="KW-0863">Zinc-finger</keyword>
<dbReference type="PANTHER" id="PTHR11618:SF4">
    <property type="entry name" value="TRANSCRIPTION FACTOR IIIB 90 KDA SUBUNIT"/>
    <property type="match status" value="1"/>
</dbReference>
<dbReference type="GO" id="GO:0005634">
    <property type="term" value="C:nucleus"/>
    <property type="evidence" value="ECO:0007669"/>
    <property type="project" value="UniProtKB-SubCell"/>
</dbReference>
<evidence type="ECO:0000313" key="12">
    <source>
        <dbReference type="EMBL" id="CAG9565289.1"/>
    </source>
</evidence>
<dbReference type="Pfam" id="PF07741">
    <property type="entry name" value="BRF1"/>
    <property type="match status" value="1"/>
</dbReference>
<dbReference type="FunFam" id="1.10.472.10:FF:000002">
    <property type="entry name" value="Transcription factor IIIB 90 kDa subunit"/>
    <property type="match status" value="1"/>
</dbReference>
<feature type="compositionally biased region" description="Pro residues" evidence="10">
    <location>
        <begin position="421"/>
        <end position="445"/>
    </location>
</feature>
<feature type="region of interest" description="Disordered" evidence="10">
    <location>
        <begin position="301"/>
        <end position="321"/>
    </location>
</feature>
<dbReference type="PANTHER" id="PTHR11618">
    <property type="entry name" value="TRANSCRIPTION INITIATION FACTOR IIB-RELATED"/>
    <property type="match status" value="1"/>
</dbReference>
<dbReference type="InterPro" id="IPR013150">
    <property type="entry name" value="TFIIB_cyclin"/>
</dbReference>
<feature type="compositionally biased region" description="Acidic residues" evidence="10">
    <location>
        <begin position="452"/>
        <end position="461"/>
    </location>
</feature>
<feature type="region of interest" description="Disordered" evidence="10">
    <location>
        <begin position="352"/>
        <end position="464"/>
    </location>
</feature>
<proteinExistence type="inferred from homology"/>
<keyword evidence="7" id="KW-0010">Activator</keyword>
<reference evidence="12" key="1">
    <citation type="submission" date="2021-09" db="EMBL/GenBank/DDBJ databases">
        <authorList>
            <person name="Martin H S."/>
        </authorList>
    </citation>
    <scope>NUCLEOTIDE SEQUENCE</scope>
</reference>
<dbReference type="InterPro" id="IPR036915">
    <property type="entry name" value="Cyclin-like_sf"/>
</dbReference>
<dbReference type="CDD" id="cd20554">
    <property type="entry name" value="CYCLIN_TFIIIB90_rpt2"/>
    <property type="match status" value="1"/>
</dbReference>
<comment type="similarity">
    <text evidence="2">Belongs to the TFIIB family.</text>
</comment>
<dbReference type="GO" id="GO:0000126">
    <property type="term" value="C:transcription factor TFIIIB complex"/>
    <property type="evidence" value="ECO:0007669"/>
    <property type="project" value="TreeGrafter"/>
</dbReference>
<dbReference type="EMBL" id="CAKASE010000053">
    <property type="protein sequence ID" value="CAG9565289.1"/>
    <property type="molecule type" value="Genomic_DNA"/>
</dbReference>
<dbReference type="InterPro" id="IPR013763">
    <property type="entry name" value="Cyclin-like_dom"/>
</dbReference>
<dbReference type="Proteomes" id="UP000789524">
    <property type="component" value="Unassembled WGS sequence"/>
</dbReference>
<feature type="region of interest" description="Disordered" evidence="10">
    <location>
        <begin position="154"/>
        <end position="186"/>
    </location>
</feature>
<keyword evidence="6" id="KW-0805">Transcription regulation</keyword>
<dbReference type="OrthoDB" id="511529at2759"/>
<keyword evidence="13" id="KW-1185">Reference proteome</keyword>
<dbReference type="AlphaFoldDB" id="A0A8J2VS55"/>
<evidence type="ECO:0000256" key="8">
    <source>
        <dbReference type="ARBA" id="ARBA00023163"/>
    </source>
</evidence>
<evidence type="ECO:0000256" key="7">
    <source>
        <dbReference type="ARBA" id="ARBA00023159"/>
    </source>
</evidence>
<evidence type="ECO:0000256" key="6">
    <source>
        <dbReference type="ARBA" id="ARBA00023015"/>
    </source>
</evidence>
<sequence length="487" mass="54830">MFFSFPDPCLYIIRFASQLQFEEKQHEVSMTALRLVQRMKRDSIHSGRRPSGVCGAALLIAARLHDFSRTPTDVVRIVKIHETTLRKRLLEFGETPSSALTLDEFMTVDLEEEQDPPAFKIARRRDKDRLQKLMEEEDGERELTELQREIDAQLDKDKKRRKPTKIVPPILSPSADDDTSEDAEATRFATEDTLSLIGDIARDVQPTSEAGNNEKLKLEKGLGPEIAFMGLNPPEEKEKSKPESKQFTKDLQADELHLDDDDEQYLDSLIMTEEEARHKILLWHNINAGYLKEQKIKEEIRAKEREEGKDKKKKTRGSYKKKVAITGATAGEAVGKMLAEKKMSSKINYDILKSLDHPGSPSVQPANVVKPVEETSTIQPPIIETVPQSPVPKKRKRKEKTAPSPATVSTRPSPGEALPSPAQPLPSPADPLPSPADPLPSPAPETPVQNADDYEDDFEEPVDSREMSLAALLQNGNDDEYYDYEEY</sequence>
<keyword evidence="9" id="KW-0539">Nucleus</keyword>
<dbReference type="Gene3D" id="1.20.5.650">
    <property type="entry name" value="Single helix bin"/>
    <property type="match status" value="1"/>
</dbReference>
<dbReference type="Gene3D" id="1.10.472.10">
    <property type="entry name" value="Cyclin-like"/>
    <property type="match status" value="1"/>
</dbReference>
<dbReference type="Pfam" id="PF00382">
    <property type="entry name" value="TFIIB"/>
    <property type="match status" value="1"/>
</dbReference>
<comment type="caution">
    <text evidence="12">The sequence shown here is derived from an EMBL/GenBank/DDBJ whole genome shotgun (WGS) entry which is preliminary data.</text>
</comment>
<dbReference type="SMART" id="SM00385">
    <property type="entry name" value="CYCLIN"/>
    <property type="match status" value="1"/>
</dbReference>
<dbReference type="GO" id="GO:0097550">
    <property type="term" value="C:transcription preinitiation complex"/>
    <property type="evidence" value="ECO:0007669"/>
    <property type="project" value="TreeGrafter"/>
</dbReference>
<dbReference type="InterPro" id="IPR011665">
    <property type="entry name" value="BRF1_TBP-bd_dom"/>
</dbReference>
<evidence type="ECO:0000256" key="3">
    <source>
        <dbReference type="ARBA" id="ARBA00022723"/>
    </source>
</evidence>
<evidence type="ECO:0000256" key="9">
    <source>
        <dbReference type="ARBA" id="ARBA00023242"/>
    </source>
</evidence>
<accession>A0A8J2VS55</accession>
<dbReference type="GO" id="GO:0070897">
    <property type="term" value="P:transcription preinitiation complex assembly"/>
    <property type="evidence" value="ECO:0007669"/>
    <property type="project" value="InterPro"/>
</dbReference>
<dbReference type="SUPFAM" id="SSF47954">
    <property type="entry name" value="Cyclin-like"/>
    <property type="match status" value="1"/>
</dbReference>
<evidence type="ECO:0000256" key="1">
    <source>
        <dbReference type="ARBA" id="ARBA00004123"/>
    </source>
</evidence>
<evidence type="ECO:0000313" key="13">
    <source>
        <dbReference type="Proteomes" id="UP000789524"/>
    </source>
</evidence>
<protein>
    <submittedName>
        <fullName evidence="12">(African queen) hypothetical protein</fullName>
    </submittedName>
</protein>
<keyword evidence="5" id="KW-0862">Zinc</keyword>
<evidence type="ECO:0000259" key="11">
    <source>
        <dbReference type="SMART" id="SM00385"/>
    </source>
</evidence>
<evidence type="ECO:0000256" key="10">
    <source>
        <dbReference type="SAM" id="MobiDB-lite"/>
    </source>
</evidence>
<dbReference type="GO" id="GO:0001006">
    <property type="term" value="F:RNA polymerase III type 3 promoter sequence-specific DNA binding"/>
    <property type="evidence" value="ECO:0007669"/>
    <property type="project" value="TreeGrafter"/>
</dbReference>
<name>A0A8J2VS55_9NEOP</name>
<feature type="compositionally biased region" description="Basic residues" evidence="10">
    <location>
        <begin position="311"/>
        <end position="321"/>
    </location>
</feature>
<evidence type="ECO:0000256" key="5">
    <source>
        <dbReference type="ARBA" id="ARBA00022833"/>
    </source>
</evidence>